<proteinExistence type="inferred from homology"/>
<feature type="chain" id="PRO_5002521367" evidence="2">
    <location>
        <begin position="24"/>
        <end position="90"/>
    </location>
</feature>
<feature type="non-terminal residue" evidence="3">
    <location>
        <position position="90"/>
    </location>
</feature>
<dbReference type="PANTHER" id="PTHR11552:SF138">
    <property type="entry name" value="DEHYDROGENASE PKFF-RELATED"/>
    <property type="match status" value="1"/>
</dbReference>
<dbReference type="InterPro" id="IPR036188">
    <property type="entry name" value="FAD/NAD-bd_sf"/>
</dbReference>
<keyword evidence="2" id="KW-0732">Signal</keyword>
<dbReference type="GO" id="GO:0050660">
    <property type="term" value="F:flavin adenine dinucleotide binding"/>
    <property type="evidence" value="ECO:0007669"/>
    <property type="project" value="InterPro"/>
</dbReference>
<protein>
    <submittedName>
        <fullName evidence="3">Uncharacterized protein</fullName>
    </submittedName>
</protein>
<dbReference type="SUPFAM" id="SSF51905">
    <property type="entry name" value="FAD/NAD(P)-binding domain"/>
    <property type="match status" value="1"/>
</dbReference>
<reference evidence="4" key="1">
    <citation type="submission" date="2014-06" db="EMBL/GenBank/DDBJ databases">
        <authorList>
            <person name="Berkman P.J."/>
        </authorList>
    </citation>
    <scope>NUCLEOTIDE SEQUENCE [LARGE SCALE GENOMIC DNA]</scope>
</reference>
<dbReference type="InterPro" id="IPR012132">
    <property type="entry name" value="GMC_OxRdtase"/>
</dbReference>
<comment type="similarity">
    <text evidence="1">Belongs to the GMC oxidoreductase family.</text>
</comment>
<evidence type="ECO:0000313" key="3">
    <source>
        <dbReference type="EMBL" id="CDS00211.1"/>
    </source>
</evidence>
<dbReference type="Proteomes" id="UP000242770">
    <property type="component" value="Unassembled WGS sequence"/>
</dbReference>
<gene>
    <name evidence="3" type="primary">SSCI38130.1</name>
</gene>
<feature type="signal peptide" evidence="2">
    <location>
        <begin position="1"/>
        <end position="23"/>
    </location>
</feature>
<dbReference type="GO" id="GO:0044550">
    <property type="term" value="P:secondary metabolite biosynthetic process"/>
    <property type="evidence" value="ECO:0007669"/>
    <property type="project" value="TreeGrafter"/>
</dbReference>
<dbReference type="EMBL" id="CCFA01002195">
    <property type="protein sequence ID" value="CDS00211.1"/>
    <property type="molecule type" value="Genomic_DNA"/>
</dbReference>
<dbReference type="STRING" id="49012.A0A0F7RTR0"/>
<name>A0A0F7RTR0_9BASI</name>
<evidence type="ECO:0000256" key="2">
    <source>
        <dbReference type="SAM" id="SignalP"/>
    </source>
</evidence>
<evidence type="ECO:0000313" key="4">
    <source>
        <dbReference type="Proteomes" id="UP000242770"/>
    </source>
</evidence>
<accession>A0A0F7RTR0</accession>
<organism evidence="3 4">
    <name type="scientific">Sporisorium scitamineum</name>
    <dbReference type="NCBI Taxonomy" id="49012"/>
    <lineage>
        <taxon>Eukaryota</taxon>
        <taxon>Fungi</taxon>
        <taxon>Dikarya</taxon>
        <taxon>Basidiomycota</taxon>
        <taxon>Ustilaginomycotina</taxon>
        <taxon>Ustilaginomycetes</taxon>
        <taxon>Ustilaginales</taxon>
        <taxon>Ustilaginaceae</taxon>
        <taxon>Sporisorium</taxon>
    </lineage>
</organism>
<evidence type="ECO:0000256" key="1">
    <source>
        <dbReference type="ARBA" id="ARBA00010790"/>
    </source>
</evidence>
<dbReference type="GO" id="GO:0016491">
    <property type="term" value="F:oxidoreductase activity"/>
    <property type="evidence" value="ECO:0007669"/>
    <property type="project" value="TreeGrafter"/>
</dbReference>
<dbReference type="PANTHER" id="PTHR11552">
    <property type="entry name" value="GLUCOSE-METHANOL-CHOLINE GMC OXIDOREDUCTASE"/>
    <property type="match status" value="1"/>
</dbReference>
<sequence length="90" mass="9712">MTLAVFRLAIVAGLFASFSAVSSRPIDEYQLRRRLLSPSASLTDTYDYIVVGGGTSGMTLAGRLSENKNVTVAVLEAGIDYRSNIINQQL</sequence>
<dbReference type="AlphaFoldDB" id="A0A0F7RTR0"/>
<dbReference type="Gene3D" id="3.50.50.60">
    <property type="entry name" value="FAD/NAD(P)-binding domain"/>
    <property type="match status" value="1"/>
</dbReference>
<keyword evidence="4" id="KW-1185">Reference proteome</keyword>